<keyword evidence="3" id="KW-1185">Reference proteome</keyword>
<evidence type="ECO:0000256" key="1">
    <source>
        <dbReference type="SAM" id="MobiDB-lite"/>
    </source>
</evidence>
<accession>A0A2T7D684</accession>
<organism evidence="2 3">
    <name type="scientific">Panicum hallii var. hallii</name>
    <dbReference type="NCBI Taxonomy" id="1504633"/>
    <lineage>
        <taxon>Eukaryota</taxon>
        <taxon>Viridiplantae</taxon>
        <taxon>Streptophyta</taxon>
        <taxon>Embryophyta</taxon>
        <taxon>Tracheophyta</taxon>
        <taxon>Spermatophyta</taxon>
        <taxon>Magnoliopsida</taxon>
        <taxon>Liliopsida</taxon>
        <taxon>Poales</taxon>
        <taxon>Poaceae</taxon>
        <taxon>PACMAD clade</taxon>
        <taxon>Panicoideae</taxon>
        <taxon>Panicodae</taxon>
        <taxon>Paniceae</taxon>
        <taxon>Panicinae</taxon>
        <taxon>Panicum</taxon>
        <taxon>Panicum sect. Panicum</taxon>
    </lineage>
</organism>
<sequence length="295" mass="30439">MSPPPPPPPKSNRAMVEVADLCASMSRMEEKLTRMNEILDRMNGVVPPPSSSTASTPSSPTLARVTTTRASAPSPATAAATTANVVGTNSPSPTAPATSPTSQGAAPSSSTASGPSTSTSAQVATNGASATSTTTAGATTASVVSTNARLSTALSPTTTPTSAIAVSRRTAIPFAGAQKMFDEMPCKPAASNLYVTASQNTANKDDYMRGFLHVRDHCIDKASAKRLKHFKRKLAASSAPTKALTTPTTAPTVWAGRTTNGTSAHPCQGFTKYKRWHPKCCANIHTSTSSSECRR</sequence>
<proteinExistence type="predicted"/>
<reference evidence="2 3" key="1">
    <citation type="submission" date="2018-04" db="EMBL/GenBank/DDBJ databases">
        <title>WGS assembly of Panicum hallii var. hallii HAL2.</title>
        <authorList>
            <person name="Lovell J."/>
            <person name="Jenkins J."/>
            <person name="Lowry D."/>
            <person name="Mamidi S."/>
            <person name="Sreedasyam A."/>
            <person name="Weng X."/>
            <person name="Barry K."/>
            <person name="Bonette J."/>
            <person name="Campitelli B."/>
            <person name="Daum C."/>
            <person name="Gordon S."/>
            <person name="Gould B."/>
            <person name="Lipzen A."/>
            <person name="MacQueen A."/>
            <person name="Palacio-Mejia J."/>
            <person name="Plott C."/>
            <person name="Shakirov E."/>
            <person name="Shu S."/>
            <person name="Yoshinaga Y."/>
            <person name="Zane M."/>
            <person name="Rokhsar D."/>
            <person name="Grimwood J."/>
            <person name="Schmutz J."/>
            <person name="Juenger T."/>
        </authorList>
    </citation>
    <scope>NUCLEOTIDE SEQUENCE [LARGE SCALE GENOMIC DNA]</scope>
    <source>
        <strain evidence="3">cv. HAL2</strain>
    </source>
</reference>
<dbReference type="EMBL" id="CM009754">
    <property type="protein sequence ID" value="PUZ51095.1"/>
    <property type="molecule type" value="Genomic_DNA"/>
</dbReference>
<feature type="compositionally biased region" description="Low complexity" evidence="1">
    <location>
        <begin position="90"/>
        <end position="139"/>
    </location>
</feature>
<feature type="region of interest" description="Disordered" evidence="1">
    <location>
        <begin position="38"/>
        <end position="139"/>
    </location>
</feature>
<protein>
    <submittedName>
        <fullName evidence="2">Uncharacterized protein</fullName>
    </submittedName>
</protein>
<dbReference type="AlphaFoldDB" id="A0A2T7D684"/>
<gene>
    <name evidence="2" type="ORF">GQ55_6G147000</name>
</gene>
<feature type="compositionally biased region" description="Low complexity" evidence="1">
    <location>
        <begin position="51"/>
        <end position="83"/>
    </location>
</feature>
<evidence type="ECO:0000313" key="2">
    <source>
        <dbReference type="EMBL" id="PUZ51095.1"/>
    </source>
</evidence>
<dbReference type="STRING" id="1504633.A0A2T7D684"/>
<name>A0A2T7D684_9POAL</name>
<dbReference type="Gramene" id="PUZ51095">
    <property type="protein sequence ID" value="PUZ51095"/>
    <property type="gene ID" value="GQ55_6G147000"/>
</dbReference>
<dbReference type="Proteomes" id="UP000244336">
    <property type="component" value="Chromosome 6"/>
</dbReference>
<evidence type="ECO:0000313" key="3">
    <source>
        <dbReference type="Proteomes" id="UP000244336"/>
    </source>
</evidence>